<dbReference type="SMART" id="SM00729">
    <property type="entry name" value="Elp3"/>
    <property type="match status" value="1"/>
</dbReference>
<evidence type="ECO:0000256" key="5">
    <source>
        <dbReference type="ARBA" id="ARBA00023014"/>
    </source>
</evidence>
<dbReference type="InterPro" id="IPR051198">
    <property type="entry name" value="BchE-like"/>
</dbReference>
<dbReference type="SFLD" id="SFLDS00029">
    <property type="entry name" value="Radical_SAM"/>
    <property type="match status" value="1"/>
</dbReference>
<dbReference type="InterPro" id="IPR058240">
    <property type="entry name" value="rSAM_sf"/>
</dbReference>
<dbReference type="GO" id="GO:0005829">
    <property type="term" value="C:cytosol"/>
    <property type="evidence" value="ECO:0007669"/>
    <property type="project" value="TreeGrafter"/>
</dbReference>
<keyword evidence="2" id="KW-0949">S-adenosyl-L-methionine</keyword>
<sequence>MKDLLLITPPFTQLNTPYPATAYIKGFLNTKNISSFQSDLGIEVILSLFNKSTFQQLFEMAFEAGAIVSENCQRIYALRQDYLKTLDAVILFLQGKNDTLARQLCTDNFLPQASRFQQLDDLEWAFGNMGMQDKAKHLATLYLEDLSDFIVECIDPNFGFSRYAERLGRSANSFDELYNHLNEDPTFIDELTLKLLGEQLIAINPKLVCFSVPFPGNLYSAFRCAQFIKKNHPSIKIAMGGGFPNTELRSLTDVRVFEFFDFISLDDGELPLELVHQYVINGEGELKRTFILEDNQVVYKNNSANPDYKQQAIGTPDYSDLYLDKYVSVIEIANPMHSLWSDGRWNKLTMAHGCYWGKCTFCDISLDYIKIYEPVAASLLVDRVETLIEQTGESGFHFVDEAAPPSLMKAFALEILKRNLTITWWTNIRFEKNFTQDLCFLLKASGCIAVSGGLEVASDRLLKLIDKGVTVEQVAQVTRNLTESNIMVHSYLMYGYPTQTVQETVDSLEMVRQLFELGIIQSGFWHQFALTAHSPVGLNPENYGVIPDLKAISFANNDIDFKDKIGVDHGEFSYGLKKSLFNFMHGIGFDMSLQEWFDFKIPTSTIAPDYIYNCLEQQLVLNTKSTAKVAWIGPMPITSERVKKKKGMTWQQLELSFHTKVDKYEITVDKDKGEWLLSSLEKLKPENKPLSYGQLKKDYESQLEDFELFWYSKQITGLREHGLLVL</sequence>
<dbReference type="GO" id="GO:0046872">
    <property type="term" value="F:metal ion binding"/>
    <property type="evidence" value="ECO:0007669"/>
    <property type="project" value="UniProtKB-KW"/>
</dbReference>
<dbReference type="GO" id="GO:0003824">
    <property type="term" value="F:catalytic activity"/>
    <property type="evidence" value="ECO:0007669"/>
    <property type="project" value="InterPro"/>
</dbReference>
<dbReference type="GO" id="GO:0051536">
    <property type="term" value="F:iron-sulfur cluster binding"/>
    <property type="evidence" value="ECO:0007669"/>
    <property type="project" value="UniProtKB-KW"/>
</dbReference>
<organism evidence="7">
    <name type="scientific">marine sediment metagenome</name>
    <dbReference type="NCBI Taxonomy" id="412755"/>
    <lineage>
        <taxon>unclassified sequences</taxon>
        <taxon>metagenomes</taxon>
        <taxon>ecological metagenomes</taxon>
    </lineage>
</organism>
<evidence type="ECO:0000256" key="1">
    <source>
        <dbReference type="ARBA" id="ARBA00001966"/>
    </source>
</evidence>
<comment type="caution">
    <text evidence="7">The sequence shown here is derived from an EMBL/GenBank/DDBJ whole genome shotgun (WGS) entry which is preliminary data.</text>
</comment>
<dbReference type="InterPro" id="IPR006638">
    <property type="entry name" value="Elp3/MiaA/NifB-like_rSAM"/>
</dbReference>
<gene>
    <name evidence="7" type="ORF">LCGC14_0067850</name>
</gene>
<keyword evidence="3" id="KW-0479">Metal-binding</keyword>
<dbReference type="PANTHER" id="PTHR43409:SF7">
    <property type="entry name" value="BLL1977 PROTEIN"/>
    <property type="match status" value="1"/>
</dbReference>
<keyword evidence="4" id="KW-0408">Iron</keyword>
<name>A0A0F9VMN7_9ZZZZ</name>
<protein>
    <recommendedName>
        <fullName evidence="6">Radical SAM core domain-containing protein</fullName>
    </recommendedName>
</protein>
<dbReference type="Gene3D" id="3.80.30.20">
    <property type="entry name" value="tm_1862 like domain"/>
    <property type="match status" value="1"/>
</dbReference>
<evidence type="ECO:0000256" key="3">
    <source>
        <dbReference type="ARBA" id="ARBA00022723"/>
    </source>
</evidence>
<comment type="cofactor">
    <cofactor evidence="1">
        <name>[4Fe-4S] cluster</name>
        <dbReference type="ChEBI" id="CHEBI:49883"/>
    </cofactor>
</comment>
<reference evidence="7" key="1">
    <citation type="journal article" date="2015" name="Nature">
        <title>Complex archaea that bridge the gap between prokaryotes and eukaryotes.</title>
        <authorList>
            <person name="Spang A."/>
            <person name="Saw J.H."/>
            <person name="Jorgensen S.L."/>
            <person name="Zaremba-Niedzwiedzka K."/>
            <person name="Martijn J."/>
            <person name="Lind A.E."/>
            <person name="van Eijk R."/>
            <person name="Schleper C."/>
            <person name="Guy L."/>
            <person name="Ettema T.J."/>
        </authorList>
    </citation>
    <scope>NUCLEOTIDE SEQUENCE</scope>
</reference>
<evidence type="ECO:0000256" key="2">
    <source>
        <dbReference type="ARBA" id="ARBA00022691"/>
    </source>
</evidence>
<dbReference type="Pfam" id="PF04055">
    <property type="entry name" value="Radical_SAM"/>
    <property type="match status" value="1"/>
</dbReference>
<proteinExistence type="predicted"/>
<accession>A0A0F9VMN7</accession>
<dbReference type="SUPFAM" id="SSF102114">
    <property type="entry name" value="Radical SAM enzymes"/>
    <property type="match status" value="1"/>
</dbReference>
<evidence type="ECO:0000256" key="4">
    <source>
        <dbReference type="ARBA" id="ARBA00023004"/>
    </source>
</evidence>
<dbReference type="PANTHER" id="PTHR43409">
    <property type="entry name" value="ANAEROBIC MAGNESIUM-PROTOPORPHYRIN IX MONOMETHYL ESTER CYCLASE-RELATED"/>
    <property type="match status" value="1"/>
</dbReference>
<dbReference type="EMBL" id="LAZR01000016">
    <property type="protein sequence ID" value="KKO06366.1"/>
    <property type="molecule type" value="Genomic_DNA"/>
</dbReference>
<evidence type="ECO:0000313" key="7">
    <source>
        <dbReference type="EMBL" id="KKO06366.1"/>
    </source>
</evidence>
<keyword evidence="5" id="KW-0411">Iron-sulfur</keyword>
<feature type="domain" description="Radical SAM core" evidence="6">
    <location>
        <begin position="340"/>
        <end position="568"/>
    </location>
</feature>
<dbReference type="InterPro" id="IPR023404">
    <property type="entry name" value="rSAM_horseshoe"/>
</dbReference>
<dbReference type="SFLD" id="SFLDG01082">
    <property type="entry name" value="B12-binding_domain_containing"/>
    <property type="match status" value="1"/>
</dbReference>
<dbReference type="PROSITE" id="PS51918">
    <property type="entry name" value="RADICAL_SAM"/>
    <property type="match status" value="1"/>
</dbReference>
<dbReference type="AlphaFoldDB" id="A0A0F9VMN7"/>
<evidence type="ECO:0000259" key="6">
    <source>
        <dbReference type="PROSITE" id="PS51918"/>
    </source>
</evidence>
<dbReference type="InterPro" id="IPR007197">
    <property type="entry name" value="rSAM"/>
</dbReference>